<sequence length="59" mass="6388">MSDKNKTTPATTEVDDERMQAEQLLNDINSGNISINVARSVLGLLSLANPEANLKYVAI</sequence>
<dbReference type="Proteomes" id="UP000228754">
    <property type="component" value="Unassembled WGS sequence"/>
</dbReference>
<comment type="caution">
    <text evidence="1">The sequence shown here is derived from an EMBL/GenBank/DDBJ whole genome shotgun (WGS) entry which is preliminary data.</text>
</comment>
<gene>
    <name evidence="1" type="ORF">CEY02_19385</name>
</gene>
<name>A0A2A5IKW7_BACPU</name>
<organism evidence="1 2">
    <name type="scientific">Bacillus pumilus</name>
    <name type="common">Bacillus mesentericus</name>
    <dbReference type="NCBI Taxonomy" id="1408"/>
    <lineage>
        <taxon>Bacteria</taxon>
        <taxon>Bacillati</taxon>
        <taxon>Bacillota</taxon>
        <taxon>Bacilli</taxon>
        <taxon>Bacillales</taxon>
        <taxon>Bacillaceae</taxon>
        <taxon>Bacillus</taxon>
    </lineage>
</organism>
<dbReference type="AlphaFoldDB" id="A0A2A5IKW7"/>
<proteinExistence type="predicted"/>
<protein>
    <submittedName>
        <fullName evidence="1">Uncharacterized protein</fullName>
    </submittedName>
</protein>
<evidence type="ECO:0000313" key="2">
    <source>
        <dbReference type="Proteomes" id="UP000228754"/>
    </source>
</evidence>
<evidence type="ECO:0000313" key="1">
    <source>
        <dbReference type="EMBL" id="PCK18044.1"/>
    </source>
</evidence>
<reference evidence="1 2" key="1">
    <citation type="submission" date="2017-06" db="EMBL/GenBank/DDBJ databases">
        <title>Draft Genome Sequence of Bacillus sp Strain 36R Isolated from saline sediment at Atanasia, Sonora, Mexico.</title>
        <authorList>
            <person name="Sanchez Diaz R."/>
            <person name="Quiroz Macias M.E."/>
            <person name="Ibarra Gamez J.C."/>
            <person name="Enciso Ibarra J."/>
            <person name="Gomez Gil B."/>
            <person name="Galaviz Silva L."/>
        </authorList>
    </citation>
    <scope>NUCLEOTIDE SEQUENCE [LARGE SCALE GENOMIC DNA]</scope>
    <source>
        <strain evidence="1 2">36R_ATNSAL</strain>
    </source>
</reference>
<dbReference type="EMBL" id="NKHG01000124">
    <property type="protein sequence ID" value="PCK18044.1"/>
    <property type="molecule type" value="Genomic_DNA"/>
</dbReference>
<accession>A0A2A5IKW7</accession>